<comment type="caution">
    <text evidence="2">The sequence shown here is derived from an EMBL/GenBank/DDBJ whole genome shotgun (WGS) entry which is preliminary data.</text>
</comment>
<sequence length="296" mass="32150">MTGNFRTILGGALLALALAGGAAVASEDCLAPGEVRDKDVARNAKLIGAQKGLCLSALDFEENGITWRVTVIDDSAQPDGPTIYLLHDNEDSAFDAGLYSVLKYGGRLIALESGESRTHQGQDPNRNFGMTKKATAACADMRVKPAPLFTQFLLDLRNPRIAFFLTLHNNADGHRGNGGSGGISAKRTSAVMTGMMSPKGNADEDDAVLLAGKQPYEKNRRAKMAAGFFLERGINVIYEHVRPERNDCSFSNYVVLNDLGEYYNIEAQHGHTAQQKAMLDSMMTFHRIGVRNNAIR</sequence>
<protein>
    <recommendedName>
        <fullName evidence="4">N-acetylmuramoyl-L-alanine amidase</fullName>
    </recommendedName>
</protein>
<evidence type="ECO:0000313" key="2">
    <source>
        <dbReference type="EMBL" id="RKF13822.1"/>
    </source>
</evidence>
<evidence type="ECO:0008006" key="4">
    <source>
        <dbReference type="Google" id="ProtNLM"/>
    </source>
</evidence>
<organism evidence="2 3">
    <name type="scientific">Roseovarius spongiae</name>
    <dbReference type="NCBI Taxonomy" id="2320272"/>
    <lineage>
        <taxon>Bacteria</taxon>
        <taxon>Pseudomonadati</taxon>
        <taxon>Pseudomonadota</taxon>
        <taxon>Alphaproteobacteria</taxon>
        <taxon>Rhodobacterales</taxon>
        <taxon>Roseobacteraceae</taxon>
        <taxon>Roseovarius</taxon>
    </lineage>
</organism>
<feature type="chain" id="PRO_5017224895" description="N-acetylmuramoyl-L-alanine amidase" evidence="1">
    <location>
        <begin position="26"/>
        <end position="296"/>
    </location>
</feature>
<dbReference type="AlphaFoldDB" id="A0A3A8ARU9"/>
<gene>
    <name evidence="2" type="ORF">D6850_11515</name>
</gene>
<evidence type="ECO:0000256" key="1">
    <source>
        <dbReference type="SAM" id="SignalP"/>
    </source>
</evidence>
<proteinExistence type="predicted"/>
<accession>A0A3A8ARU9</accession>
<feature type="signal peptide" evidence="1">
    <location>
        <begin position="1"/>
        <end position="25"/>
    </location>
</feature>
<dbReference type="EMBL" id="RAPE01000003">
    <property type="protein sequence ID" value="RKF13822.1"/>
    <property type="molecule type" value="Genomic_DNA"/>
</dbReference>
<dbReference type="RefSeq" id="WP_121167053.1">
    <property type="nucleotide sequence ID" value="NZ_RAPE01000003.1"/>
</dbReference>
<keyword evidence="1" id="KW-0732">Signal</keyword>
<dbReference type="OrthoDB" id="7848234at2"/>
<name>A0A3A8ARU9_9RHOB</name>
<dbReference type="Proteomes" id="UP000281128">
    <property type="component" value="Unassembled WGS sequence"/>
</dbReference>
<keyword evidence="3" id="KW-1185">Reference proteome</keyword>
<reference evidence="2 3" key="1">
    <citation type="submission" date="2018-09" db="EMBL/GenBank/DDBJ databases">
        <title>Roseovarius spongiae sp. nov., isolated from a marine sponge.</title>
        <authorList>
            <person name="Zhuang L."/>
            <person name="Luo L."/>
        </authorList>
    </citation>
    <scope>NUCLEOTIDE SEQUENCE [LARGE SCALE GENOMIC DNA]</scope>
    <source>
        <strain evidence="2 3">HN-E21</strain>
    </source>
</reference>
<evidence type="ECO:0000313" key="3">
    <source>
        <dbReference type="Proteomes" id="UP000281128"/>
    </source>
</evidence>